<proteinExistence type="predicted"/>
<dbReference type="PANTHER" id="PTHR46480">
    <property type="entry name" value="F20B24.22"/>
    <property type="match status" value="1"/>
</dbReference>
<keyword evidence="7 14" id="KW-1133">Transmembrane helix</keyword>
<comment type="caution">
    <text evidence="16">The sequence shown here is derived from an EMBL/GenBank/DDBJ whole genome shotgun (WGS) entry which is preliminary data.</text>
</comment>
<evidence type="ECO:0000313" key="16">
    <source>
        <dbReference type="EMBL" id="KZZ91097.1"/>
    </source>
</evidence>
<evidence type="ECO:0000256" key="14">
    <source>
        <dbReference type="SAM" id="Phobius"/>
    </source>
</evidence>
<dbReference type="InterPro" id="IPR027359">
    <property type="entry name" value="Volt_channel_dom_sf"/>
</dbReference>
<dbReference type="InterPro" id="IPR005821">
    <property type="entry name" value="Ion_trans_dom"/>
</dbReference>
<evidence type="ECO:0000256" key="2">
    <source>
        <dbReference type="ARBA" id="ARBA00015897"/>
    </source>
</evidence>
<evidence type="ECO:0000256" key="8">
    <source>
        <dbReference type="ARBA" id="ARBA00023054"/>
    </source>
</evidence>
<reference evidence="16 17" key="1">
    <citation type="journal article" date="2016" name="Genome Biol. Evol.">
        <title>Divergent and convergent evolution of fungal pathogenicity.</title>
        <authorList>
            <person name="Shang Y."/>
            <person name="Xiao G."/>
            <person name="Zheng P."/>
            <person name="Cen K."/>
            <person name="Zhan S."/>
            <person name="Wang C."/>
        </authorList>
    </citation>
    <scope>NUCLEOTIDE SEQUENCE [LARGE SCALE GENOMIC DNA]</scope>
    <source>
        <strain evidence="16 17">RCEF 2490</strain>
    </source>
</reference>
<evidence type="ECO:0000256" key="9">
    <source>
        <dbReference type="ARBA" id="ARBA00023065"/>
    </source>
</evidence>
<name>A0A167YB61_9HYPO</name>
<evidence type="ECO:0000313" key="17">
    <source>
        <dbReference type="Proteomes" id="UP000078544"/>
    </source>
</evidence>
<keyword evidence="3" id="KW-0813">Transport</keyword>
<dbReference type="Proteomes" id="UP000078544">
    <property type="component" value="Unassembled WGS sequence"/>
</dbReference>
<dbReference type="EMBL" id="AZGY01000019">
    <property type="protein sequence ID" value="KZZ91097.1"/>
    <property type="molecule type" value="Genomic_DNA"/>
</dbReference>
<keyword evidence="8 13" id="KW-0175">Coiled coil</keyword>
<keyword evidence="10 14" id="KW-0472">Membrane</keyword>
<dbReference type="Gene3D" id="1.20.120.350">
    <property type="entry name" value="Voltage-gated potassium channels. Chain C"/>
    <property type="match status" value="1"/>
</dbReference>
<evidence type="ECO:0000256" key="1">
    <source>
        <dbReference type="ARBA" id="ARBA00004651"/>
    </source>
</evidence>
<keyword evidence="9" id="KW-0406">Ion transport</keyword>
<evidence type="ECO:0000256" key="7">
    <source>
        <dbReference type="ARBA" id="ARBA00022989"/>
    </source>
</evidence>
<dbReference type="InterPro" id="IPR031846">
    <property type="entry name" value="Hvcn1"/>
</dbReference>
<evidence type="ECO:0000256" key="12">
    <source>
        <dbReference type="ARBA" id="ARBA00031989"/>
    </source>
</evidence>
<evidence type="ECO:0000256" key="6">
    <source>
        <dbReference type="ARBA" id="ARBA00022882"/>
    </source>
</evidence>
<comment type="subcellular location">
    <subcellularLocation>
        <location evidence="1">Cell membrane</location>
        <topology evidence="1">Multi-pass membrane protein</topology>
    </subcellularLocation>
</comment>
<gene>
    <name evidence="16" type="ORF">AAL_06838</name>
</gene>
<dbReference type="AlphaFoldDB" id="A0A167YB61"/>
<dbReference type="OrthoDB" id="427456at2759"/>
<evidence type="ECO:0000259" key="15">
    <source>
        <dbReference type="Pfam" id="PF00520"/>
    </source>
</evidence>
<feature type="coiled-coil region" evidence="13">
    <location>
        <begin position="108"/>
        <end position="142"/>
    </location>
</feature>
<keyword evidence="4" id="KW-1003">Cell membrane</keyword>
<keyword evidence="17" id="KW-1185">Reference proteome</keyword>
<keyword evidence="5 14" id="KW-0812">Transmembrane</keyword>
<dbReference type="Pfam" id="PF00520">
    <property type="entry name" value="Ion_trans"/>
    <property type="match status" value="1"/>
</dbReference>
<dbReference type="STRING" id="1081109.A0A167YB61"/>
<evidence type="ECO:0000256" key="3">
    <source>
        <dbReference type="ARBA" id="ARBA00022448"/>
    </source>
</evidence>
<feature type="domain" description="Ion transport" evidence="15">
    <location>
        <begin position="12"/>
        <end position="111"/>
    </location>
</feature>
<evidence type="ECO:0000256" key="4">
    <source>
        <dbReference type="ARBA" id="ARBA00022475"/>
    </source>
</evidence>
<feature type="transmembrane region" description="Helical" evidence="14">
    <location>
        <begin position="41"/>
        <end position="62"/>
    </location>
</feature>
<dbReference type="PANTHER" id="PTHR46480:SF1">
    <property type="entry name" value="VOLTAGE-GATED HYDROGEN CHANNEL 1"/>
    <property type="match status" value="1"/>
</dbReference>
<dbReference type="GO" id="GO:0005886">
    <property type="term" value="C:plasma membrane"/>
    <property type="evidence" value="ECO:0007669"/>
    <property type="project" value="UniProtKB-SubCell"/>
</dbReference>
<evidence type="ECO:0000256" key="11">
    <source>
        <dbReference type="ARBA" id="ARBA00023303"/>
    </source>
</evidence>
<evidence type="ECO:0000256" key="5">
    <source>
        <dbReference type="ARBA" id="ARBA00022692"/>
    </source>
</evidence>
<organism evidence="16 17">
    <name type="scientific">Moelleriella libera RCEF 2490</name>
    <dbReference type="NCBI Taxonomy" id="1081109"/>
    <lineage>
        <taxon>Eukaryota</taxon>
        <taxon>Fungi</taxon>
        <taxon>Dikarya</taxon>
        <taxon>Ascomycota</taxon>
        <taxon>Pezizomycotina</taxon>
        <taxon>Sordariomycetes</taxon>
        <taxon>Hypocreomycetidae</taxon>
        <taxon>Hypocreales</taxon>
        <taxon>Clavicipitaceae</taxon>
        <taxon>Moelleriella</taxon>
    </lineage>
</organism>
<evidence type="ECO:0000256" key="13">
    <source>
        <dbReference type="SAM" id="Coils"/>
    </source>
</evidence>
<keyword evidence="11" id="KW-0407">Ion channel</keyword>
<protein>
    <recommendedName>
        <fullName evidence="2">Voltage-gated hydrogen channel 1</fullName>
    </recommendedName>
    <alternativeName>
        <fullName evidence="12">Hydrogen voltage-gated channel 1</fullName>
    </alternativeName>
</protein>
<evidence type="ECO:0000256" key="10">
    <source>
        <dbReference type="ARBA" id="ARBA00023136"/>
    </source>
</evidence>
<sequence>MLAVTLDVMTLLANVFIKLIACEMHQNDEEWVKTVVEDLELLGLIFSSLFVLELAACLFSFGLSFLASWYHCFDATVILVSFFIDVASRGLTESIGSLVVVLRLWRLAKISEEVVMGATERLEILEQQVVELEDENRALRQQLDAEPHEYLSHE</sequence>
<dbReference type="GO" id="GO:0030171">
    <property type="term" value="F:voltage-gated proton channel activity"/>
    <property type="evidence" value="ECO:0007669"/>
    <property type="project" value="InterPro"/>
</dbReference>
<accession>A0A167YB61</accession>
<dbReference type="GO" id="GO:0034702">
    <property type="term" value="C:monoatomic ion channel complex"/>
    <property type="evidence" value="ECO:0007669"/>
    <property type="project" value="UniProtKB-KW"/>
</dbReference>
<keyword evidence="6" id="KW-0851">Voltage-gated channel</keyword>